<sequence length="342" mass="38085">METASKYPQLRSPPSRNDLIHLDIPLISTRRSYGAAGTCSPELRHADTSRRVPFLWEKAPGVPKDGVRRPSRSRKDEDFFFFPPKPPPGRRRRHPVLAVYNGEDDGNDGDVDSYSDGDSNGECLFCEAVGKVSFPHSPALDSRESRGLHRPPSFIMNRFLRAANDLAAATSTPTMPTTPKLRTHSPPSTTTPPHCLQREILKSQQPQTTASSAATNAIKIQRPQRPLLPSRPRGFQVFFPWTLKQTPCGHKSPVMCQTPTSASVEEFGGKILFDHLTRVKGTADDDDLSSKAFKSPGWGLPFLETSRLRARGGGKPPTWNLPRLQKPSEPWLLRVLNNTNRR</sequence>
<feature type="region of interest" description="Disordered" evidence="1">
    <location>
        <begin position="170"/>
        <end position="194"/>
    </location>
</feature>
<evidence type="ECO:0000313" key="3">
    <source>
        <dbReference type="Proteomes" id="UP001418222"/>
    </source>
</evidence>
<dbReference type="AlphaFoldDB" id="A0AAP0BCR6"/>
<comment type="caution">
    <text evidence="2">The sequence shown here is derived from an EMBL/GenBank/DDBJ whole genome shotgun (WGS) entry which is preliminary data.</text>
</comment>
<dbReference type="InterPro" id="IPR007789">
    <property type="entry name" value="DUF688"/>
</dbReference>
<organism evidence="2 3">
    <name type="scientific">Platanthera zijinensis</name>
    <dbReference type="NCBI Taxonomy" id="2320716"/>
    <lineage>
        <taxon>Eukaryota</taxon>
        <taxon>Viridiplantae</taxon>
        <taxon>Streptophyta</taxon>
        <taxon>Embryophyta</taxon>
        <taxon>Tracheophyta</taxon>
        <taxon>Spermatophyta</taxon>
        <taxon>Magnoliopsida</taxon>
        <taxon>Liliopsida</taxon>
        <taxon>Asparagales</taxon>
        <taxon>Orchidaceae</taxon>
        <taxon>Orchidoideae</taxon>
        <taxon>Orchideae</taxon>
        <taxon>Orchidinae</taxon>
        <taxon>Platanthera</taxon>
    </lineage>
</organism>
<proteinExistence type="predicted"/>
<name>A0AAP0BCR6_9ASPA</name>
<accession>A0AAP0BCR6</accession>
<dbReference type="PANTHER" id="PTHR35829:SF3">
    <property type="entry name" value="OS05G0470900 PROTEIN"/>
    <property type="match status" value="1"/>
</dbReference>
<gene>
    <name evidence="2" type="ORF">KSP39_PZI013831</name>
</gene>
<evidence type="ECO:0000313" key="2">
    <source>
        <dbReference type="EMBL" id="KAK8935472.1"/>
    </source>
</evidence>
<evidence type="ECO:0000256" key="1">
    <source>
        <dbReference type="SAM" id="MobiDB-lite"/>
    </source>
</evidence>
<dbReference type="Pfam" id="PF05097">
    <property type="entry name" value="DUF688"/>
    <property type="match status" value="1"/>
</dbReference>
<protein>
    <submittedName>
        <fullName evidence="2">Uncharacterized protein</fullName>
    </submittedName>
</protein>
<feature type="compositionally biased region" description="Basic and acidic residues" evidence="1">
    <location>
        <begin position="65"/>
        <end position="78"/>
    </location>
</feature>
<dbReference type="EMBL" id="JBBWWQ010000011">
    <property type="protein sequence ID" value="KAK8935472.1"/>
    <property type="molecule type" value="Genomic_DNA"/>
</dbReference>
<keyword evidence="3" id="KW-1185">Reference proteome</keyword>
<reference evidence="2 3" key="1">
    <citation type="journal article" date="2022" name="Nat. Plants">
        <title>Genomes of leafy and leafless Platanthera orchids illuminate the evolution of mycoheterotrophy.</title>
        <authorList>
            <person name="Li M.H."/>
            <person name="Liu K.W."/>
            <person name="Li Z."/>
            <person name="Lu H.C."/>
            <person name="Ye Q.L."/>
            <person name="Zhang D."/>
            <person name="Wang J.Y."/>
            <person name="Li Y.F."/>
            <person name="Zhong Z.M."/>
            <person name="Liu X."/>
            <person name="Yu X."/>
            <person name="Liu D.K."/>
            <person name="Tu X.D."/>
            <person name="Liu B."/>
            <person name="Hao Y."/>
            <person name="Liao X.Y."/>
            <person name="Jiang Y.T."/>
            <person name="Sun W.H."/>
            <person name="Chen J."/>
            <person name="Chen Y.Q."/>
            <person name="Ai Y."/>
            <person name="Zhai J.W."/>
            <person name="Wu S.S."/>
            <person name="Zhou Z."/>
            <person name="Hsiao Y.Y."/>
            <person name="Wu W.L."/>
            <person name="Chen Y.Y."/>
            <person name="Lin Y.F."/>
            <person name="Hsu J.L."/>
            <person name="Li C.Y."/>
            <person name="Wang Z.W."/>
            <person name="Zhao X."/>
            <person name="Zhong W.Y."/>
            <person name="Ma X.K."/>
            <person name="Ma L."/>
            <person name="Huang J."/>
            <person name="Chen G.Z."/>
            <person name="Huang M.Z."/>
            <person name="Huang L."/>
            <person name="Peng D.H."/>
            <person name="Luo Y.B."/>
            <person name="Zou S.Q."/>
            <person name="Chen S.P."/>
            <person name="Lan S."/>
            <person name="Tsai W.C."/>
            <person name="Van de Peer Y."/>
            <person name="Liu Z.J."/>
        </authorList>
    </citation>
    <scope>NUCLEOTIDE SEQUENCE [LARGE SCALE GENOMIC DNA]</scope>
    <source>
        <strain evidence="2">Lor287</strain>
    </source>
</reference>
<feature type="region of interest" description="Disordered" evidence="1">
    <location>
        <begin position="60"/>
        <end position="93"/>
    </location>
</feature>
<dbReference type="Proteomes" id="UP001418222">
    <property type="component" value="Unassembled WGS sequence"/>
</dbReference>
<dbReference type="PANTHER" id="PTHR35829">
    <property type="entry name" value="OS05G0470900 PROTEIN"/>
    <property type="match status" value="1"/>
</dbReference>